<feature type="binding site" evidence="8">
    <location>
        <begin position="15"/>
        <end position="17"/>
    </location>
    <ligand>
        <name>shikimate</name>
        <dbReference type="ChEBI" id="CHEBI:36208"/>
    </ligand>
</feature>
<keyword evidence="4 8" id="KW-0521">NADP</keyword>
<evidence type="ECO:0000256" key="7">
    <source>
        <dbReference type="ARBA" id="ARBA00049442"/>
    </source>
</evidence>
<comment type="catalytic activity">
    <reaction evidence="7 8">
        <text>shikimate + NADP(+) = 3-dehydroshikimate + NADPH + H(+)</text>
        <dbReference type="Rhea" id="RHEA:17737"/>
        <dbReference type="ChEBI" id="CHEBI:15378"/>
        <dbReference type="ChEBI" id="CHEBI:16630"/>
        <dbReference type="ChEBI" id="CHEBI:36208"/>
        <dbReference type="ChEBI" id="CHEBI:57783"/>
        <dbReference type="ChEBI" id="CHEBI:58349"/>
        <dbReference type="EC" id="1.1.1.25"/>
    </reaction>
</comment>
<comment type="similarity">
    <text evidence="8">Belongs to the shikimate dehydrogenase family.</text>
</comment>
<dbReference type="RefSeq" id="WP_008871636.1">
    <property type="nucleotide sequence ID" value="NZ_ACJN02000004.1"/>
</dbReference>
<dbReference type="GO" id="GO:0009073">
    <property type="term" value="P:aromatic amino acid family biosynthetic process"/>
    <property type="evidence" value="ECO:0007669"/>
    <property type="project" value="UniProtKB-KW"/>
</dbReference>
<dbReference type="GO" id="GO:0019632">
    <property type="term" value="P:shikimate metabolic process"/>
    <property type="evidence" value="ECO:0007669"/>
    <property type="project" value="InterPro"/>
</dbReference>
<comment type="function">
    <text evidence="8">Involved in the biosynthesis of the chorismate, which leads to the biosynthesis of aromatic amino acids. Catalyzes the reversible NADPH linked reduction of 3-dehydroshikimate (DHSA) to yield shikimate (SA).</text>
</comment>
<dbReference type="CDD" id="cd01065">
    <property type="entry name" value="NAD_bind_Shikimate_DH"/>
    <property type="match status" value="1"/>
</dbReference>
<dbReference type="InterPro" id="IPR022893">
    <property type="entry name" value="Shikimate_DH_fam"/>
</dbReference>
<dbReference type="GO" id="GO:0009423">
    <property type="term" value="P:chorismate biosynthetic process"/>
    <property type="evidence" value="ECO:0007669"/>
    <property type="project" value="UniProtKB-UniRule"/>
</dbReference>
<dbReference type="InterPro" id="IPR013708">
    <property type="entry name" value="Shikimate_DH-bd_N"/>
</dbReference>
<dbReference type="InterPro" id="IPR041121">
    <property type="entry name" value="SDH_C"/>
</dbReference>
<feature type="binding site" evidence="8">
    <location>
        <position position="87"/>
    </location>
    <ligand>
        <name>shikimate</name>
        <dbReference type="ChEBI" id="CHEBI:36208"/>
    </ligand>
</feature>
<keyword evidence="6 8" id="KW-0057">Aromatic amino acid biosynthesis</keyword>
<evidence type="ECO:0000256" key="6">
    <source>
        <dbReference type="ARBA" id="ARBA00023141"/>
    </source>
</evidence>
<feature type="binding site" evidence="8">
    <location>
        <position position="62"/>
    </location>
    <ligand>
        <name>shikimate</name>
        <dbReference type="ChEBI" id="CHEBI:36208"/>
    </ligand>
</feature>
<gene>
    <name evidence="8" type="primary">aroE</name>
    <name evidence="11" type="ORF">Dthio_PD0257</name>
</gene>
<feature type="binding site" evidence="8">
    <location>
        <position position="208"/>
    </location>
    <ligand>
        <name>NADP(+)</name>
        <dbReference type="ChEBI" id="CHEBI:58349"/>
    </ligand>
</feature>
<dbReference type="NCBIfam" id="TIGR00507">
    <property type="entry name" value="aroE"/>
    <property type="match status" value="1"/>
</dbReference>
<feature type="binding site" evidence="8">
    <location>
        <position position="231"/>
    </location>
    <ligand>
        <name>NADP(+)</name>
        <dbReference type="ChEBI" id="CHEBI:58349"/>
    </ligand>
</feature>
<dbReference type="eggNOG" id="COG0169">
    <property type="taxonomic scope" value="Bacteria"/>
</dbReference>
<accession>D6SUG3</accession>
<protein>
    <recommendedName>
        <fullName evidence="2 8">Shikimate dehydrogenase (NADP(+))</fullName>
        <shortName evidence="8">SDH</shortName>
        <ecNumber evidence="2 8">1.1.1.25</ecNumber>
    </recommendedName>
</protein>
<dbReference type="Pfam" id="PF08501">
    <property type="entry name" value="Shikimate_dh_N"/>
    <property type="match status" value="1"/>
</dbReference>
<evidence type="ECO:0000256" key="3">
    <source>
        <dbReference type="ARBA" id="ARBA00022605"/>
    </source>
</evidence>
<dbReference type="Proteomes" id="UP000005496">
    <property type="component" value="Unassembled WGS sequence"/>
</dbReference>
<dbReference type="SUPFAM" id="SSF53223">
    <property type="entry name" value="Aminoacid dehydrogenase-like, N-terminal domain"/>
    <property type="match status" value="1"/>
</dbReference>
<proteinExistence type="inferred from homology"/>
<feature type="domain" description="Shikimate dehydrogenase substrate binding N-terminal" evidence="9">
    <location>
        <begin position="7"/>
        <end position="89"/>
    </location>
</feature>
<comment type="caution">
    <text evidence="11">The sequence shown here is derived from an EMBL/GenBank/DDBJ whole genome shotgun (WGS) entry which is preliminary data.</text>
</comment>
<comment type="subunit">
    <text evidence="8">Homodimer.</text>
</comment>
<evidence type="ECO:0000256" key="8">
    <source>
        <dbReference type="HAMAP-Rule" id="MF_00222"/>
    </source>
</evidence>
<dbReference type="Gene3D" id="3.40.50.10860">
    <property type="entry name" value="Leucine Dehydrogenase, chain A, domain 1"/>
    <property type="match status" value="1"/>
</dbReference>
<feature type="binding site" evidence="8">
    <location>
        <position position="210"/>
    </location>
    <ligand>
        <name>shikimate</name>
        <dbReference type="ChEBI" id="CHEBI:36208"/>
    </ligand>
</feature>
<dbReference type="GO" id="GO:0004764">
    <property type="term" value="F:shikimate 3-dehydrogenase (NADP+) activity"/>
    <property type="evidence" value="ECO:0007669"/>
    <property type="project" value="UniProtKB-UniRule"/>
</dbReference>
<dbReference type="InterPro" id="IPR046346">
    <property type="entry name" value="Aminoacid_DH-like_N_sf"/>
</dbReference>
<evidence type="ECO:0000256" key="1">
    <source>
        <dbReference type="ARBA" id="ARBA00004871"/>
    </source>
</evidence>
<organism evidence="11 12">
    <name type="scientific">Desulfonatronospira thiodismutans ASO3-1</name>
    <dbReference type="NCBI Taxonomy" id="555779"/>
    <lineage>
        <taxon>Bacteria</taxon>
        <taxon>Pseudomonadati</taxon>
        <taxon>Thermodesulfobacteriota</taxon>
        <taxon>Desulfovibrionia</taxon>
        <taxon>Desulfovibrionales</taxon>
        <taxon>Desulfonatronovibrionaceae</taxon>
        <taxon>Desulfonatronospira</taxon>
    </lineage>
</organism>
<dbReference type="Pfam" id="PF18317">
    <property type="entry name" value="SDH_C"/>
    <property type="match status" value="1"/>
</dbReference>
<dbReference type="EC" id="1.1.1.25" evidence="2 8"/>
<evidence type="ECO:0000313" key="11">
    <source>
        <dbReference type="EMBL" id="EFI32943.1"/>
    </source>
</evidence>
<comment type="caution">
    <text evidence="8">Lacks conserved residue(s) required for the propagation of feature annotation.</text>
</comment>
<keyword evidence="12" id="KW-1185">Reference proteome</keyword>
<dbReference type="HAMAP" id="MF_00222">
    <property type="entry name" value="Shikimate_DH_AroE"/>
    <property type="match status" value="1"/>
</dbReference>
<feature type="binding site" evidence="8">
    <location>
        <position position="238"/>
    </location>
    <ligand>
        <name>shikimate</name>
        <dbReference type="ChEBI" id="CHEBI:36208"/>
    </ligand>
</feature>
<name>D6SUG3_9BACT</name>
<keyword evidence="5 8" id="KW-0560">Oxidoreductase</keyword>
<feature type="domain" description="SDH C-terminal" evidence="10">
    <location>
        <begin position="231"/>
        <end position="249"/>
    </location>
</feature>
<feature type="binding site" evidence="8">
    <location>
        <begin position="122"/>
        <end position="126"/>
    </location>
    <ligand>
        <name>NADP(+)</name>
        <dbReference type="ChEBI" id="CHEBI:58349"/>
    </ligand>
</feature>
<evidence type="ECO:0000256" key="2">
    <source>
        <dbReference type="ARBA" id="ARBA00012962"/>
    </source>
</evidence>
<dbReference type="SUPFAM" id="SSF51735">
    <property type="entry name" value="NAD(P)-binding Rossmann-fold domains"/>
    <property type="match status" value="1"/>
</dbReference>
<dbReference type="GO" id="GO:0008652">
    <property type="term" value="P:amino acid biosynthetic process"/>
    <property type="evidence" value="ECO:0007669"/>
    <property type="project" value="UniProtKB-KW"/>
</dbReference>
<dbReference type="EMBL" id="ACJN02000004">
    <property type="protein sequence ID" value="EFI32943.1"/>
    <property type="molecule type" value="Genomic_DNA"/>
</dbReference>
<feature type="binding site" evidence="8">
    <location>
        <position position="102"/>
    </location>
    <ligand>
        <name>shikimate</name>
        <dbReference type="ChEBI" id="CHEBI:36208"/>
    </ligand>
</feature>
<dbReference type="PANTHER" id="PTHR21089:SF1">
    <property type="entry name" value="BIFUNCTIONAL 3-DEHYDROQUINATE DEHYDRATASE_SHIKIMATE DEHYDROGENASE, CHLOROPLASTIC"/>
    <property type="match status" value="1"/>
</dbReference>
<evidence type="ECO:0000259" key="10">
    <source>
        <dbReference type="Pfam" id="PF18317"/>
    </source>
</evidence>
<keyword evidence="3 8" id="KW-0028">Amino-acid biosynthesis</keyword>
<dbReference type="GO" id="GO:0005829">
    <property type="term" value="C:cytosol"/>
    <property type="evidence" value="ECO:0007669"/>
    <property type="project" value="TreeGrafter"/>
</dbReference>
<evidence type="ECO:0000256" key="5">
    <source>
        <dbReference type="ARBA" id="ARBA00023002"/>
    </source>
</evidence>
<dbReference type="Gene3D" id="3.40.50.720">
    <property type="entry name" value="NAD(P)-binding Rossmann-like Domain"/>
    <property type="match status" value="1"/>
</dbReference>
<evidence type="ECO:0000259" key="9">
    <source>
        <dbReference type="Pfam" id="PF08501"/>
    </source>
</evidence>
<reference evidence="11" key="1">
    <citation type="submission" date="2010-05" db="EMBL/GenBank/DDBJ databases">
        <title>The draft genome of Desulfonatronospira thiodismutans ASO3-1.</title>
        <authorList>
            <consortium name="US DOE Joint Genome Institute (JGI-PGF)"/>
            <person name="Lucas S."/>
            <person name="Copeland A."/>
            <person name="Lapidus A."/>
            <person name="Cheng J.-F."/>
            <person name="Bruce D."/>
            <person name="Goodwin L."/>
            <person name="Pitluck S."/>
            <person name="Chertkov O."/>
            <person name="Brettin T."/>
            <person name="Detter J.C."/>
            <person name="Han C."/>
            <person name="Land M.L."/>
            <person name="Hauser L."/>
            <person name="Kyrpides N."/>
            <person name="Mikhailova N."/>
            <person name="Muyzer G."/>
            <person name="Woyke T."/>
        </authorList>
    </citation>
    <scope>NUCLEOTIDE SEQUENCE [LARGE SCALE GENOMIC DNA]</scope>
    <source>
        <strain evidence="11">ASO3-1</strain>
    </source>
</reference>
<evidence type="ECO:0000256" key="4">
    <source>
        <dbReference type="ARBA" id="ARBA00022857"/>
    </source>
</evidence>
<dbReference type="UniPathway" id="UPA00053">
    <property type="reaction ID" value="UER00087"/>
</dbReference>
<dbReference type="GO" id="GO:0050661">
    <property type="term" value="F:NADP binding"/>
    <property type="evidence" value="ECO:0007669"/>
    <property type="project" value="InterPro"/>
</dbReference>
<dbReference type="PANTHER" id="PTHR21089">
    <property type="entry name" value="SHIKIMATE DEHYDROGENASE"/>
    <property type="match status" value="1"/>
</dbReference>
<dbReference type="InterPro" id="IPR011342">
    <property type="entry name" value="Shikimate_DH"/>
</dbReference>
<feature type="active site" description="Proton acceptor" evidence="8">
    <location>
        <position position="66"/>
    </location>
</feature>
<sequence>MYQAYGVLGRTLGHSLSPYLHNCAFQAAGMKRVYLKWEIEPENLGDFIRAVRILPLSGASVTIPYKEDVMEYLDYISPEASDMGAVNTLYWHRKSLCGTNTDCRGFMAPIEDLQLDSALILGAGGASRAVLYGLKRMGISNIYLTNRSKKKALAMAGEFNVKSIPWDERYRLKADLLVNTTPLGTAGDLQDLSPWESSIFPFKIVYDLVYNPLQTRLLQQARAHGAHTVSGLSMFVHQALKQFKIWTGQGFDPGWAEDLLQRKITGEI</sequence>
<dbReference type="AlphaFoldDB" id="D6SUG3"/>
<comment type="pathway">
    <text evidence="1 8">Metabolic intermediate biosynthesis; chorismate biosynthesis; chorismate from D-erythrose 4-phosphate and phosphoenolpyruvate: step 4/7.</text>
</comment>
<dbReference type="InterPro" id="IPR036291">
    <property type="entry name" value="NAD(P)-bd_dom_sf"/>
</dbReference>
<evidence type="ECO:0000313" key="12">
    <source>
        <dbReference type="Proteomes" id="UP000005496"/>
    </source>
</evidence>
<dbReference type="OrthoDB" id="9792692at2"/>